<keyword evidence="12" id="KW-0963">Cytoplasm</keyword>
<evidence type="ECO:0000259" key="13">
    <source>
        <dbReference type="Pfam" id="PF00294"/>
    </source>
</evidence>
<feature type="binding site" evidence="12">
    <location>
        <position position="265"/>
    </location>
    <ligand>
        <name>substrate</name>
    </ligand>
</feature>
<evidence type="ECO:0000256" key="8">
    <source>
        <dbReference type="ARBA" id="ARBA00022840"/>
    </source>
</evidence>
<keyword evidence="11 12" id="KW-0119">Carbohydrate metabolism</keyword>
<dbReference type="PANTHER" id="PTHR10584">
    <property type="entry name" value="SUGAR KINASE"/>
    <property type="match status" value="1"/>
</dbReference>
<comment type="subunit">
    <text evidence="12">Homodimer.</text>
</comment>
<dbReference type="InterPro" id="IPR011877">
    <property type="entry name" value="Ribokinase"/>
</dbReference>
<comment type="caution">
    <text evidence="12">Lacks conserved residue(s) required for the propagation of feature annotation.</text>
</comment>
<comment type="similarity">
    <text evidence="12">Belongs to the carbohydrate kinase PfkB family. Ribokinase subfamily.</text>
</comment>
<dbReference type="PROSITE" id="PS00583">
    <property type="entry name" value="PFKB_KINASES_1"/>
    <property type="match status" value="1"/>
</dbReference>
<feature type="domain" description="Carbohydrate kinase PfkB" evidence="13">
    <location>
        <begin position="6"/>
        <end position="307"/>
    </location>
</feature>
<dbReference type="HAMAP" id="MF_01987">
    <property type="entry name" value="Ribokinase"/>
    <property type="match status" value="1"/>
</dbReference>
<comment type="activity regulation">
    <text evidence="12">Activated by a monovalent cation that binds near, but not in, the active site. The most likely occupant of the site in vivo is potassium. Ion binding induces a conformational change that may alter substrate affinity.</text>
</comment>
<dbReference type="CDD" id="cd01174">
    <property type="entry name" value="ribokinase"/>
    <property type="match status" value="1"/>
</dbReference>
<feature type="binding site" evidence="12">
    <location>
        <position position="295"/>
    </location>
    <ligand>
        <name>K(+)</name>
        <dbReference type="ChEBI" id="CHEBI:29103"/>
    </ligand>
</feature>
<dbReference type="Proteomes" id="UP000823882">
    <property type="component" value="Unassembled WGS sequence"/>
</dbReference>
<comment type="catalytic activity">
    <reaction evidence="12">
        <text>D-ribose + ATP = D-ribose 5-phosphate + ADP + H(+)</text>
        <dbReference type="Rhea" id="RHEA:13697"/>
        <dbReference type="ChEBI" id="CHEBI:15378"/>
        <dbReference type="ChEBI" id="CHEBI:30616"/>
        <dbReference type="ChEBI" id="CHEBI:47013"/>
        <dbReference type="ChEBI" id="CHEBI:78346"/>
        <dbReference type="ChEBI" id="CHEBI:456216"/>
        <dbReference type="EC" id="2.7.1.15"/>
    </reaction>
</comment>
<feature type="binding site" evidence="12">
    <location>
        <begin position="14"/>
        <end position="16"/>
    </location>
    <ligand>
        <name>substrate</name>
    </ligand>
</feature>
<evidence type="ECO:0000313" key="15">
    <source>
        <dbReference type="Proteomes" id="UP000823882"/>
    </source>
</evidence>
<gene>
    <name evidence="12" type="primary">rbsK</name>
    <name evidence="14" type="ORF">H9701_10160</name>
</gene>
<dbReference type="GO" id="GO:0005829">
    <property type="term" value="C:cytosol"/>
    <property type="evidence" value="ECO:0007669"/>
    <property type="project" value="TreeGrafter"/>
</dbReference>
<organism evidence="14 15">
    <name type="scientific">Candidatus Intestinimonas pullistercoris</name>
    <dbReference type="NCBI Taxonomy" id="2838623"/>
    <lineage>
        <taxon>Bacteria</taxon>
        <taxon>Bacillati</taxon>
        <taxon>Bacillota</taxon>
        <taxon>Clostridia</taxon>
        <taxon>Eubacteriales</taxon>
        <taxon>Intestinimonas</taxon>
    </lineage>
</organism>
<evidence type="ECO:0000256" key="5">
    <source>
        <dbReference type="ARBA" id="ARBA00022723"/>
    </source>
</evidence>
<evidence type="ECO:0000256" key="11">
    <source>
        <dbReference type="ARBA" id="ARBA00023277"/>
    </source>
</evidence>
<feature type="binding site" evidence="12">
    <location>
        <position position="304"/>
    </location>
    <ligand>
        <name>K(+)</name>
        <dbReference type="ChEBI" id="CHEBI:29103"/>
    </ligand>
</feature>
<evidence type="ECO:0000256" key="1">
    <source>
        <dbReference type="ARBA" id="ARBA00005380"/>
    </source>
</evidence>
<evidence type="ECO:0000313" key="14">
    <source>
        <dbReference type="EMBL" id="HJC41897.1"/>
    </source>
</evidence>
<evidence type="ECO:0000256" key="7">
    <source>
        <dbReference type="ARBA" id="ARBA00022777"/>
    </source>
</evidence>
<dbReference type="EMBL" id="DWWJ01000190">
    <property type="protein sequence ID" value="HJC41897.1"/>
    <property type="molecule type" value="Genomic_DNA"/>
</dbReference>
<feature type="binding site" evidence="12">
    <location>
        <position position="146"/>
    </location>
    <ligand>
        <name>substrate</name>
    </ligand>
</feature>
<proteinExistence type="inferred from homology"/>
<feature type="binding site" evidence="12">
    <location>
        <begin position="264"/>
        <end position="265"/>
    </location>
    <ligand>
        <name>ATP</name>
        <dbReference type="ChEBI" id="CHEBI:30616"/>
    </ligand>
</feature>
<dbReference type="PANTHER" id="PTHR10584:SF166">
    <property type="entry name" value="RIBOKINASE"/>
    <property type="match status" value="1"/>
</dbReference>
<keyword evidence="6 12" id="KW-0547">Nucleotide-binding</keyword>
<evidence type="ECO:0000256" key="6">
    <source>
        <dbReference type="ARBA" id="ARBA00022741"/>
    </source>
</evidence>
<feature type="binding site" evidence="12">
    <location>
        <position position="259"/>
    </location>
    <ligand>
        <name>K(+)</name>
        <dbReference type="ChEBI" id="CHEBI:29103"/>
    </ligand>
</feature>
<feature type="active site" description="Proton acceptor" evidence="12">
    <location>
        <position position="265"/>
    </location>
</feature>
<comment type="subcellular location">
    <subcellularLocation>
        <location evidence="12">Cytoplasm</location>
    </subcellularLocation>
</comment>
<evidence type="ECO:0000256" key="2">
    <source>
        <dbReference type="ARBA" id="ARBA00012035"/>
    </source>
</evidence>
<dbReference type="InterPro" id="IPR002173">
    <property type="entry name" value="Carboh/pur_kinase_PfkB_CS"/>
</dbReference>
<feature type="binding site" evidence="12">
    <location>
        <begin position="232"/>
        <end position="237"/>
    </location>
    <ligand>
        <name>ATP</name>
        <dbReference type="ChEBI" id="CHEBI:30616"/>
    </ligand>
</feature>
<evidence type="ECO:0000256" key="12">
    <source>
        <dbReference type="HAMAP-Rule" id="MF_01987"/>
    </source>
</evidence>
<comment type="similarity">
    <text evidence="1">Belongs to the carbohydrate kinase pfkB family.</text>
</comment>
<dbReference type="InterPro" id="IPR029056">
    <property type="entry name" value="Ribokinase-like"/>
</dbReference>
<dbReference type="EC" id="2.7.1.15" evidence="2 12"/>
<dbReference type="InterPro" id="IPR002139">
    <property type="entry name" value="Ribo/fructo_kinase"/>
</dbReference>
<keyword evidence="9 12" id="KW-0460">Magnesium</keyword>
<feature type="binding site" evidence="12">
    <location>
        <position position="261"/>
    </location>
    <ligand>
        <name>K(+)</name>
        <dbReference type="ChEBI" id="CHEBI:29103"/>
    </ligand>
</feature>
<protein>
    <recommendedName>
        <fullName evidence="3 12">Ribokinase</fullName>
        <shortName evidence="12">RK</shortName>
        <ecNumber evidence="2 12">2.7.1.15</ecNumber>
    </recommendedName>
</protein>
<dbReference type="GO" id="GO:0019303">
    <property type="term" value="P:D-ribose catabolic process"/>
    <property type="evidence" value="ECO:0007669"/>
    <property type="project" value="UniProtKB-UniRule"/>
</dbReference>
<dbReference type="PRINTS" id="PR00990">
    <property type="entry name" value="RIBOKINASE"/>
</dbReference>
<name>A0A9D2P0K3_9FIRM</name>
<keyword evidence="7 12" id="KW-0418">Kinase</keyword>
<dbReference type="Pfam" id="PF00294">
    <property type="entry name" value="PfkB"/>
    <property type="match status" value="1"/>
</dbReference>
<keyword evidence="10 12" id="KW-0630">Potassium</keyword>
<feature type="binding site" evidence="12">
    <location>
        <position position="298"/>
    </location>
    <ligand>
        <name>K(+)</name>
        <dbReference type="ChEBI" id="CHEBI:29103"/>
    </ligand>
</feature>
<keyword evidence="8 12" id="KW-0067">ATP-binding</keyword>
<dbReference type="SUPFAM" id="SSF53613">
    <property type="entry name" value="Ribokinase-like"/>
    <property type="match status" value="1"/>
</dbReference>
<dbReference type="InterPro" id="IPR011611">
    <property type="entry name" value="PfkB_dom"/>
</dbReference>
<evidence type="ECO:0000256" key="9">
    <source>
        <dbReference type="ARBA" id="ARBA00022842"/>
    </source>
</evidence>
<sequence>MLKKPHILVVGSLSMDLTASTRRAPGAGETVIGLSFSTAPGGKGANQAVQCARLGARTTFVGQVGADAFGTSLLEAVGAQGVDVSHVTVDPSVPTGVAQILLEVTDQGTQNRITVCPGANFTLTVEQVAWLEGAIGDYDMVLLQFELPMAVNEAVAGWAKAAGVPVMVNPAPAAPLSPALLACTTYLSPNEHEAAALSGIPIRTSGGRPSLEDVAAVAAALRAQGVEHLLVTLGEHGSVLAGPEGLQPIPCAPVAQVADPTAAGDSFVAAFCTGLCAGLPQGEALTFASHTAALTVSRPGAMPSLPTAAEVQSALRAWGHAGFDPGELDALV</sequence>
<evidence type="ECO:0000256" key="10">
    <source>
        <dbReference type="ARBA" id="ARBA00022958"/>
    </source>
</evidence>
<evidence type="ECO:0000256" key="3">
    <source>
        <dbReference type="ARBA" id="ARBA00016943"/>
    </source>
</evidence>
<feature type="binding site" evidence="12">
    <location>
        <begin position="42"/>
        <end position="46"/>
    </location>
    <ligand>
        <name>substrate</name>
    </ligand>
</feature>
<feature type="binding site" evidence="12">
    <location>
        <position position="300"/>
    </location>
    <ligand>
        <name>K(+)</name>
        <dbReference type="ChEBI" id="CHEBI:29103"/>
    </ligand>
</feature>
<evidence type="ECO:0000256" key="4">
    <source>
        <dbReference type="ARBA" id="ARBA00022679"/>
    </source>
</evidence>
<comment type="caution">
    <text evidence="14">The sequence shown here is derived from an EMBL/GenBank/DDBJ whole genome shotgun (WGS) entry which is preliminary data.</text>
</comment>
<dbReference type="GO" id="GO:0046872">
    <property type="term" value="F:metal ion binding"/>
    <property type="evidence" value="ECO:0007669"/>
    <property type="project" value="UniProtKB-KW"/>
</dbReference>
<keyword evidence="5 12" id="KW-0479">Metal-binding</keyword>
<comment type="cofactor">
    <cofactor evidence="12">
        <name>Mg(2+)</name>
        <dbReference type="ChEBI" id="CHEBI:18420"/>
    </cofactor>
    <text evidence="12">Requires a divalent cation, most likely magnesium in vivo, as an electrophilic catalyst to aid phosphoryl group transfer. It is the chelate of the metal and the nucleotide that is the actual substrate.</text>
</comment>
<reference evidence="14" key="1">
    <citation type="journal article" date="2021" name="PeerJ">
        <title>Extensive microbial diversity within the chicken gut microbiome revealed by metagenomics and culture.</title>
        <authorList>
            <person name="Gilroy R."/>
            <person name="Ravi A."/>
            <person name="Getino M."/>
            <person name="Pursley I."/>
            <person name="Horton D.L."/>
            <person name="Alikhan N.F."/>
            <person name="Baker D."/>
            <person name="Gharbi K."/>
            <person name="Hall N."/>
            <person name="Watson M."/>
            <person name="Adriaenssens E.M."/>
            <person name="Foster-Nyarko E."/>
            <person name="Jarju S."/>
            <person name="Secka A."/>
            <person name="Antonio M."/>
            <person name="Oren A."/>
            <person name="Chaudhuri R.R."/>
            <person name="La Ragione R."/>
            <person name="Hildebrand F."/>
            <person name="Pallen M.J."/>
        </authorList>
    </citation>
    <scope>NUCLEOTIDE SEQUENCE</scope>
    <source>
        <strain evidence="14">CHK186-1790</strain>
    </source>
</reference>
<comment type="pathway">
    <text evidence="12">Carbohydrate metabolism; D-ribose degradation; D-ribose 5-phosphate from beta-D-ribopyranose: step 2/2.</text>
</comment>
<feature type="binding site" evidence="12">
    <location>
        <position position="190"/>
    </location>
    <ligand>
        <name>ATP</name>
        <dbReference type="ChEBI" id="CHEBI:30616"/>
    </ligand>
</feature>
<reference evidence="14" key="2">
    <citation type="submission" date="2021-04" db="EMBL/GenBank/DDBJ databases">
        <authorList>
            <person name="Gilroy R."/>
        </authorList>
    </citation>
    <scope>NUCLEOTIDE SEQUENCE</scope>
    <source>
        <strain evidence="14">CHK186-1790</strain>
    </source>
</reference>
<dbReference type="GO" id="GO:0004747">
    <property type="term" value="F:ribokinase activity"/>
    <property type="evidence" value="ECO:0007669"/>
    <property type="project" value="UniProtKB-UniRule"/>
</dbReference>
<accession>A0A9D2P0K3</accession>
<comment type="function">
    <text evidence="12">Catalyzes the phosphorylation of ribose at O-5 in a reaction requiring ATP and magnesium. The resulting D-ribose-5-phosphate can then be used either for sythesis of nucleotides, histidine, and tryptophan, or as a component of the pentose phosphate pathway.</text>
</comment>
<dbReference type="GO" id="GO:0005524">
    <property type="term" value="F:ATP binding"/>
    <property type="evidence" value="ECO:0007669"/>
    <property type="project" value="UniProtKB-UniRule"/>
</dbReference>
<dbReference type="AlphaFoldDB" id="A0A9D2P0K3"/>
<dbReference type="Gene3D" id="3.40.1190.20">
    <property type="match status" value="1"/>
</dbReference>
<keyword evidence="4 12" id="KW-0808">Transferase</keyword>